<comment type="subcellular location">
    <subcellularLocation>
        <location evidence="1">Membrane</location>
        <location evidence="1">Coated pit</location>
        <topology evidence="1">Peripheral membrane protein</topology>
        <orientation evidence="1">Cytoplasmic side</orientation>
    </subcellularLocation>
</comment>
<dbReference type="InterPro" id="IPR029021">
    <property type="entry name" value="Prot-tyrosine_phosphatase-like"/>
</dbReference>
<feature type="region of interest" description="Disordered" evidence="10">
    <location>
        <begin position="2109"/>
        <end position="2187"/>
    </location>
</feature>
<dbReference type="SMART" id="SM00195">
    <property type="entry name" value="DSPc"/>
    <property type="match status" value="1"/>
</dbReference>
<feature type="transmembrane region" description="Helical" evidence="11">
    <location>
        <begin position="208"/>
        <end position="229"/>
    </location>
</feature>
<evidence type="ECO:0000256" key="11">
    <source>
        <dbReference type="SAM" id="Phobius"/>
    </source>
</evidence>
<keyword evidence="7" id="KW-0653">Protein transport</keyword>
<dbReference type="FunFam" id="1.25.10.10:FF:000020">
    <property type="entry name" value="AP-2 complex subunit alpha"/>
    <property type="match status" value="1"/>
</dbReference>
<evidence type="ECO:0000256" key="2">
    <source>
        <dbReference type="ARBA" id="ARBA00006613"/>
    </source>
</evidence>
<dbReference type="SUPFAM" id="SSF55711">
    <property type="entry name" value="Subdomain of clathrin and coatomer appendage domain"/>
    <property type="match status" value="1"/>
</dbReference>
<evidence type="ECO:0000313" key="14">
    <source>
        <dbReference type="EMBL" id="KAK3520650.1"/>
    </source>
</evidence>
<dbReference type="InterPro" id="IPR008152">
    <property type="entry name" value="Clathrin_a/b/g-adaptin_app_Ig"/>
</dbReference>
<keyword evidence="3" id="KW-0813">Transport</keyword>
<keyword evidence="11" id="KW-1133">Transmembrane helix</keyword>
<dbReference type="Pfam" id="PF02883">
    <property type="entry name" value="Alpha_adaptinC2"/>
    <property type="match status" value="1"/>
</dbReference>
<dbReference type="InterPro" id="IPR011989">
    <property type="entry name" value="ARM-like"/>
</dbReference>
<dbReference type="InterPro" id="IPR003164">
    <property type="entry name" value="Clathrin_a-adaptin_app_sub_C"/>
</dbReference>
<feature type="region of interest" description="Disordered" evidence="10">
    <location>
        <begin position="1437"/>
        <end position="1488"/>
    </location>
</feature>
<dbReference type="PANTHER" id="PTHR22780">
    <property type="entry name" value="ADAPTIN, ALPHA/GAMMA/EPSILON"/>
    <property type="match status" value="1"/>
</dbReference>
<keyword evidence="4" id="KW-0254">Endocytosis</keyword>
<evidence type="ECO:0000256" key="4">
    <source>
        <dbReference type="ARBA" id="ARBA00022583"/>
    </source>
</evidence>
<feature type="compositionally biased region" description="Polar residues" evidence="10">
    <location>
        <begin position="2168"/>
        <end position="2184"/>
    </location>
</feature>
<dbReference type="InterPro" id="IPR050840">
    <property type="entry name" value="Adaptor_Complx_Large_Subunit"/>
</dbReference>
<accession>A0AAE0QGR1</accession>
<dbReference type="GO" id="GO:0006886">
    <property type="term" value="P:intracellular protein transport"/>
    <property type="evidence" value="ECO:0007669"/>
    <property type="project" value="InterPro"/>
</dbReference>
<sequence>MPAVSKGDGMRGLAVFISDIRNCKSKEAEIKRINKELANIRSKFKGDKALDGYSKKKYVCKLLFIFLLGHDIDFGHMEAVNLLSSNKYTEKQIAWIWFSVFWIRPGSGFPCFGSGFPCSGSGLDLVFRVLDQAWIWFFVFWIRPGSGFLFSGSGLDLVFHVLDLTWIWFSVFWDLVFCVLDQVWIWFSVFWIRPGSGFVFWIRPGSGFLCSGSGLDLVFRVLDQAWIWFSMFWIRSGSGLSFSGSGLDLVFRVLDQAWIWFFVFWIRPRSGFSFSGSGLDLVFRVLDTAWIWFSVFWIWFSVFWIRPGSGFPCFGSGLDLVFRVLDQVWIWCFVFLDLVFRILDQAWIWFSVFWIRPGSGFSCSGSSLDLVFRCLEQAWIWFSVFWIWCSVFWIKSGSGVPLSGTGLDLVFRVLDQVWIWFSVFWIRSGSGVLCSGSGFSCSGSGLDLVFRALDLVFCVLDQAWIWFSVFWIRSGSGFPCFGSGLDLVFRVLDQAWIWFSVFWIRPGSGFPCSGSGLDLVFRVLDQAWIWFSVFWFRSGFGFPCSGSGLDSVFRVGSGFLCSGSSLDLVFCVLDQVWIWFFVFWMRPGSGFPCSGSDLDLVFRVLDQVWIWPGSGFPCSGSGLDLVFRVLDLVFCVLDQAWIWFSVFWIRSGSGFPCFGSGLDLVFCFSGSGFSYSGSGLDLVFCVLDQAWIWFFVFWIKSGSGVLCSGSGFPCSGSGLDLVFRALDLVFCVLDQVWIWFSVFWIRSGSGFSCSGSGLDLVFRVLDQAWIWFFMFWIKSGSGVPLSGTGLDLVFRVLDQVWIWFSVFWIRPGSGFPCSGSSLDLVFRCLEQAWIWFSVFWIWCSVFWIKSGSGVPLSGTAWIWFSVFWIRPGSAFPCSGSGLDLVFRVLDQAWIWFFVFWIRPGSGFPCSQEVLGYLFISVLVNSNSELIRLINNAIKNDLSSRNPTFMCLALHCIANVGSREMAEAFAGEIPRILVAGDTMDSVKQSAALCLLRLYKTSPDLVLMGEWTSRVVHLLNDQHMGVVTAAISLITCLSQKNPDEFKTCVSLAVSRLSRIVSSASTDLQDYTYYFVPAPWLSCKLLRLLQCYPPPEDGAVKGRLVECLETILNKAQEPPKSKKVQHSNAKNAILFEAIALIIHYDSEPNLLVRACNQLGQFLQHRETNLRYLALESMCTLASSEFSHEAVKTHIETVINALKTERDVSVRQRAADLLYAMCDRSNAKQIVAEMLSYLETADYSIREEMVLKVAILAEKYAVDYSWYVDTILNLIRIAGDYVSEEVWYRVIQIVINRDDVQGYAAKTVFEALQAPACHENMVKVGGYILGEFGNLIAGDPRSSPLVQFNLLHSKFHLCSVPTRALLLSAYIKFINLFPETKTTIQEVLRCDSQIRNSDVELQQRAVEYLKLSSIASTDVLATVLEEMPPFPERESSILAKLKKKKGPGAVSGNELEDGKREGGELNGGGGERSGDSSAIAASNASTPSPSADLLGLRSSAPVSAAPPSAGSLLVDVFSEAGPAAPATAVSDDGFLSSAPPSVTSEDPAPPLPESDELLNKFVCKNNGVLFENQLLQIGIKSEYRQNLGRMYLFYGNKTSVQFISFTTTVSCPGELQSHILHLSPPPTSPLPATVVCVRRVCVCVCSQLNVQLKPVAPLVEGGAQVQQVINIECLSDFCDAALLNIKFRYGGALQNLTLKLPVTINKFFQPTEMASHDFFQRWKQLSHVVCVPQQEAQKIFKANHAMDTEVIKAKLLGLGTALLENVDPNPENFVCAGVVQTKAQQVGCLLRLEPNAQAQMMVFQSEQAPLSRILPQLYLGAESDVTQDCLSARGISYVLSVSRCCPQPSFLPQSQYLRIPIDDSLRDDLLPWIPQALHFIDGAMSLGCSVIVHCAAGISRSPALAVAYVMYSLEMDLDRAYRFVKERRPTISPNFNFLGQLQLFQHTLPLKSIDADSHVRRPVTSPDTCAQTAESSFSAGLLTQDSYDVIKGHSTDTKGNARCSGTEIRPEFTLALSDKLRTLTLGPERVEPQEGAGARPEPHTHSRTPTPQKPTHLHIPSLSEKRKSLTLSLTPLCLAAAAHTDRQRETASTDSCQNRPCGSPAVLEGEAGHLEKEPNHSISKGTSTRCSRTQKRRNEEKNGSPAPHRVKDGQEKVKSGPQRRERGRRTPQSHTRSTCVSTPHQQEATGRELSGCAVEAVEVMDGEQGPVSPIHLTITRLLGWGERLLLGVLLGPHIKVGHAALPYRC</sequence>
<feature type="transmembrane region" description="Helical" evidence="11">
    <location>
        <begin position="166"/>
        <end position="187"/>
    </location>
</feature>
<dbReference type="InterPro" id="IPR013041">
    <property type="entry name" value="Clathrin_app_Ig-like_sf"/>
</dbReference>
<gene>
    <name evidence="14" type="ORF">QTP70_029631</name>
</gene>
<dbReference type="EMBL" id="JAUCMX010000016">
    <property type="protein sequence ID" value="KAK3520650.1"/>
    <property type="molecule type" value="Genomic_DNA"/>
</dbReference>
<feature type="region of interest" description="Disordered" evidence="10">
    <location>
        <begin position="2024"/>
        <end position="2054"/>
    </location>
</feature>
<evidence type="ECO:0000256" key="8">
    <source>
        <dbReference type="ARBA" id="ARBA00023136"/>
    </source>
</evidence>
<evidence type="ECO:0000256" key="7">
    <source>
        <dbReference type="ARBA" id="ARBA00022927"/>
    </source>
</evidence>
<evidence type="ECO:0000256" key="10">
    <source>
        <dbReference type="SAM" id="MobiDB-lite"/>
    </source>
</evidence>
<evidence type="ECO:0000259" key="12">
    <source>
        <dbReference type="PROSITE" id="PS50054"/>
    </source>
</evidence>
<dbReference type="InterPro" id="IPR002553">
    <property type="entry name" value="Clathrin/coatomer_adapt-like_N"/>
</dbReference>
<dbReference type="SUPFAM" id="SSF48371">
    <property type="entry name" value="ARM repeat"/>
    <property type="match status" value="2"/>
</dbReference>
<dbReference type="InterPro" id="IPR016024">
    <property type="entry name" value="ARM-type_fold"/>
</dbReference>
<dbReference type="GO" id="GO:0006897">
    <property type="term" value="P:endocytosis"/>
    <property type="evidence" value="ECO:0007669"/>
    <property type="project" value="UniProtKB-KW"/>
</dbReference>
<keyword evidence="6" id="KW-0904">Protein phosphatase</keyword>
<comment type="similarity">
    <text evidence="2">Belongs to the adaptor complexes large subunit family.</text>
</comment>
<name>A0AAE0QGR1_9TELE</name>
<evidence type="ECO:0000256" key="3">
    <source>
        <dbReference type="ARBA" id="ARBA00022448"/>
    </source>
</evidence>
<dbReference type="Proteomes" id="UP001274896">
    <property type="component" value="Unassembled WGS sequence"/>
</dbReference>
<feature type="transmembrane region" description="Helical" evidence="11">
    <location>
        <begin position="278"/>
        <end position="300"/>
    </location>
</feature>
<feature type="domain" description="Tyrosine specific protein phosphatases" evidence="13">
    <location>
        <begin position="1863"/>
        <end position="1927"/>
    </location>
</feature>
<dbReference type="GO" id="GO:0004721">
    <property type="term" value="F:phosphoprotein phosphatase activity"/>
    <property type="evidence" value="ECO:0007669"/>
    <property type="project" value="UniProtKB-KW"/>
</dbReference>
<feature type="region of interest" description="Disordered" evidence="10">
    <location>
        <begin position="1524"/>
        <end position="1546"/>
    </location>
</feature>
<dbReference type="GO" id="GO:0030122">
    <property type="term" value="C:AP-2 adaptor complex"/>
    <property type="evidence" value="ECO:0007669"/>
    <property type="project" value="UniProtKB-ARBA"/>
</dbReference>
<reference evidence="14" key="1">
    <citation type="submission" date="2023-06" db="EMBL/GenBank/DDBJ databases">
        <title>Male Hemibagrus guttatus genome.</title>
        <authorList>
            <person name="Bian C."/>
        </authorList>
    </citation>
    <scope>NUCLEOTIDE SEQUENCE</scope>
    <source>
        <strain evidence="14">Male_cb2023</strain>
        <tissue evidence="14">Muscle</tissue>
    </source>
</reference>
<dbReference type="SMART" id="SM00809">
    <property type="entry name" value="Alpha_adaptinC2"/>
    <property type="match status" value="1"/>
</dbReference>
<feature type="compositionally biased region" description="Basic and acidic residues" evidence="10">
    <location>
        <begin position="2145"/>
        <end position="2160"/>
    </location>
</feature>
<feature type="compositionally biased region" description="Polar residues" evidence="10">
    <location>
        <begin position="2116"/>
        <end position="2127"/>
    </location>
</feature>
<dbReference type="PROSITE" id="PS50056">
    <property type="entry name" value="TYR_PHOSPHATASE_2"/>
    <property type="match status" value="1"/>
</dbReference>
<dbReference type="InterPro" id="IPR016130">
    <property type="entry name" value="Tyr_Pase_AS"/>
</dbReference>
<dbReference type="PROSITE" id="PS50054">
    <property type="entry name" value="TYR_PHOSPHATASE_DUAL"/>
    <property type="match status" value="1"/>
</dbReference>
<feature type="transmembrane region" description="Helical" evidence="11">
    <location>
        <begin position="249"/>
        <end position="266"/>
    </location>
</feature>
<keyword evidence="11" id="KW-0812">Transmembrane</keyword>
<dbReference type="Gene3D" id="3.30.310.10">
    <property type="entry name" value="TATA-Binding Protein"/>
    <property type="match status" value="1"/>
</dbReference>
<evidence type="ECO:0000256" key="1">
    <source>
        <dbReference type="ARBA" id="ARBA00004277"/>
    </source>
</evidence>
<comment type="caution">
    <text evidence="14">The sequence shown here is derived from an EMBL/GenBank/DDBJ whole genome shotgun (WGS) entry which is preliminary data.</text>
</comment>
<dbReference type="SUPFAM" id="SSF52799">
    <property type="entry name" value="(Phosphotyrosine protein) phosphatases II"/>
    <property type="match status" value="1"/>
</dbReference>
<dbReference type="InterPro" id="IPR020422">
    <property type="entry name" value="TYR_PHOSPHATASE_DUAL_dom"/>
</dbReference>
<dbReference type="Pfam" id="PF00782">
    <property type="entry name" value="DSPc"/>
    <property type="match status" value="1"/>
</dbReference>
<evidence type="ECO:0000313" key="15">
    <source>
        <dbReference type="Proteomes" id="UP001274896"/>
    </source>
</evidence>
<proteinExistence type="inferred from homology"/>
<feature type="transmembrane region" description="Helical" evidence="11">
    <location>
        <begin position="133"/>
        <end position="154"/>
    </location>
</feature>
<evidence type="ECO:0000256" key="5">
    <source>
        <dbReference type="ARBA" id="ARBA00022801"/>
    </source>
</evidence>
<dbReference type="FunFam" id="3.30.310.10:FF:000004">
    <property type="entry name" value="AP-2 complex subunit alpha"/>
    <property type="match status" value="1"/>
</dbReference>
<dbReference type="PROSITE" id="PS00383">
    <property type="entry name" value="TYR_PHOSPHATASE_1"/>
    <property type="match status" value="1"/>
</dbReference>
<dbReference type="Pfam" id="PF02296">
    <property type="entry name" value="Alpha_adaptin_C"/>
    <property type="match status" value="1"/>
</dbReference>
<keyword evidence="5" id="KW-0378">Hydrolase</keyword>
<dbReference type="CDD" id="cd14568">
    <property type="entry name" value="DSP_MKP_classIII"/>
    <property type="match status" value="1"/>
</dbReference>
<dbReference type="Gene3D" id="3.90.190.10">
    <property type="entry name" value="Protein tyrosine phosphatase superfamily"/>
    <property type="match status" value="1"/>
</dbReference>
<dbReference type="Gene3D" id="1.25.10.10">
    <property type="entry name" value="Leucine-rich Repeat Variant"/>
    <property type="match status" value="2"/>
</dbReference>
<dbReference type="InterPro" id="IPR012295">
    <property type="entry name" value="TBP_dom_sf"/>
</dbReference>
<feature type="domain" description="Tyrosine-protein phosphatase" evidence="12">
    <location>
        <begin position="1804"/>
        <end position="1946"/>
    </location>
</feature>
<keyword evidence="8 11" id="KW-0472">Membrane</keyword>
<feature type="compositionally biased region" description="Low complexity" evidence="10">
    <location>
        <begin position="1471"/>
        <end position="1487"/>
    </location>
</feature>
<dbReference type="Gene3D" id="2.60.40.1230">
    <property type="match status" value="1"/>
</dbReference>
<dbReference type="InterPro" id="IPR009028">
    <property type="entry name" value="Coatomer/calthrin_app_sub_C"/>
</dbReference>
<dbReference type="InterPro" id="IPR000387">
    <property type="entry name" value="Tyr_Pase_dom"/>
</dbReference>
<organism evidence="14 15">
    <name type="scientific">Hemibagrus guttatus</name>
    <dbReference type="NCBI Taxonomy" id="175788"/>
    <lineage>
        <taxon>Eukaryota</taxon>
        <taxon>Metazoa</taxon>
        <taxon>Chordata</taxon>
        <taxon>Craniata</taxon>
        <taxon>Vertebrata</taxon>
        <taxon>Euteleostomi</taxon>
        <taxon>Actinopterygii</taxon>
        <taxon>Neopterygii</taxon>
        <taxon>Teleostei</taxon>
        <taxon>Ostariophysi</taxon>
        <taxon>Siluriformes</taxon>
        <taxon>Bagridae</taxon>
        <taxon>Hemibagrus</taxon>
    </lineage>
</organism>
<dbReference type="Pfam" id="PF01602">
    <property type="entry name" value="Adaptin_N"/>
    <property type="match status" value="2"/>
</dbReference>
<dbReference type="InterPro" id="IPR000340">
    <property type="entry name" value="Dual-sp_phosphatase_cat-dom"/>
</dbReference>
<protein>
    <recommendedName>
        <fullName evidence="16">AP-2 complex subunit alpha</fullName>
    </recommendedName>
</protein>
<evidence type="ECO:0000259" key="13">
    <source>
        <dbReference type="PROSITE" id="PS50056"/>
    </source>
</evidence>
<keyword evidence="15" id="KW-1185">Reference proteome</keyword>
<evidence type="ECO:0000256" key="9">
    <source>
        <dbReference type="ARBA" id="ARBA00023176"/>
    </source>
</evidence>
<evidence type="ECO:0008006" key="16">
    <source>
        <dbReference type="Google" id="ProtNLM"/>
    </source>
</evidence>
<keyword evidence="9" id="KW-0168">Coated pit</keyword>
<evidence type="ECO:0000256" key="6">
    <source>
        <dbReference type="ARBA" id="ARBA00022912"/>
    </source>
</evidence>
<dbReference type="SUPFAM" id="SSF49348">
    <property type="entry name" value="Clathrin adaptor appendage domain"/>
    <property type="match status" value="1"/>
</dbReference>